<keyword evidence="1" id="KW-0472">Membrane</keyword>
<evidence type="ECO:0000313" key="3">
    <source>
        <dbReference type="Proteomes" id="UP001299546"/>
    </source>
</evidence>
<gene>
    <name evidence="2" type="ORF">LIZ65_06065</name>
</gene>
<dbReference type="PANTHER" id="PTHR30572">
    <property type="entry name" value="MEMBRANE COMPONENT OF TRANSPORTER-RELATED"/>
    <property type="match status" value="1"/>
</dbReference>
<feature type="transmembrane region" description="Helical" evidence="1">
    <location>
        <begin position="363"/>
        <end position="388"/>
    </location>
</feature>
<dbReference type="Proteomes" id="UP001299546">
    <property type="component" value="Unassembled WGS sequence"/>
</dbReference>
<dbReference type="InterPro" id="IPR050250">
    <property type="entry name" value="Macrolide_Exporter_MacB"/>
</dbReference>
<accession>A0ABS8DEL5</accession>
<feature type="transmembrane region" description="Helical" evidence="1">
    <location>
        <begin position="20"/>
        <end position="37"/>
    </location>
</feature>
<keyword evidence="3" id="KW-1185">Reference proteome</keyword>
<keyword evidence="1" id="KW-1133">Transmembrane helix</keyword>
<reference evidence="2 3" key="1">
    <citation type="submission" date="2021-10" db="EMBL/GenBank/DDBJ databases">
        <title>Collection of gut derived symbiotic bacterial strains cultured from healthy donors.</title>
        <authorList>
            <person name="Lin H."/>
            <person name="Littmann E."/>
            <person name="Kohout C."/>
            <person name="Pamer E.G."/>
        </authorList>
    </citation>
    <scope>NUCLEOTIDE SEQUENCE [LARGE SCALE GENOMIC DNA]</scope>
    <source>
        <strain evidence="2 3">DFI.1.165</strain>
    </source>
</reference>
<sequence>MFYVRSAFANIWRYRHKSVLNILICILTVLLLNLYLGNLSKSREQLESLPEKIPVEATITNLQGGRESGIFIKEAYYEGVMKAKEVKEPRFTLSVIGGMNGAECSVLAANTWKAITGIHDRMLHFSAGDAESFFSSDAKECLVRTDFMEEHQLKAGDKITLDLQYFELVDHVDIYARPLERVDLTITGTLEEEAAGGSEEAALPQVVVPMETLRESYHNQGVKFYVDSGRFHVKNPLKLNDFKEEMKEIGFMEVVSQAQPALEGHALVVRDETFIKASGSLEEGYRAMKNFLPVTCIVLAGTGFITAYLLTNGRRQEYATMRSLGVAKRACTGIYLLEQGVSELVGGMLGTALSVWIVRMKFLWSAIGFTAFFFCFLAGTFVAVIMLGRTSVIEVLAKAD</sequence>
<name>A0ABS8DEL5_9FIRM</name>
<evidence type="ECO:0000313" key="2">
    <source>
        <dbReference type="EMBL" id="MCB7386849.1"/>
    </source>
</evidence>
<protein>
    <submittedName>
        <fullName evidence="2">ABC transporter permease</fullName>
    </submittedName>
</protein>
<feature type="transmembrane region" description="Helical" evidence="1">
    <location>
        <begin position="291"/>
        <end position="311"/>
    </location>
</feature>
<evidence type="ECO:0000256" key="1">
    <source>
        <dbReference type="SAM" id="Phobius"/>
    </source>
</evidence>
<proteinExistence type="predicted"/>
<keyword evidence="1" id="KW-0812">Transmembrane</keyword>
<dbReference type="RefSeq" id="WP_066736190.1">
    <property type="nucleotide sequence ID" value="NZ_JAJCIQ010000002.1"/>
</dbReference>
<feature type="transmembrane region" description="Helical" evidence="1">
    <location>
        <begin position="332"/>
        <end position="357"/>
    </location>
</feature>
<dbReference type="EMBL" id="JAJCIS010000002">
    <property type="protein sequence ID" value="MCB7386849.1"/>
    <property type="molecule type" value="Genomic_DNA"/>
</dbReference>
<organism evidence="2 3">
    <name type="scientific">Bariatricus massiliensis</name>
    <dbReference type="NCBI Taxonomy" id="1745713"/>
    <lineage>
        <taxon>Bacteria</taxon>
        <taxon>Bacillati</taxon>
        <taxon>Bacillota</taxon>
        <taxon>Clostridia</taxon>
        <taxon>Lachnospirales</taxon>
        <taxon>Lachnospiraceae</taxon>
        <taxon>Bariatricus</taxon>
    </lineage>
</organism>
<dbReference type="PANTHER" id="PTHR30572:SF4">
    <property type="entry name" value="ABC TRANSPORTER PERMEASE YTRF"/>
    <property type="match status" value="1"/>
</dbReference>
<comment type="caution">
    <text evidence="2">The sequence shown here is derived from an EMBL/GenBank/DDBJ whole genome shotgun (WGS) entry which is preliminary data.</text>
</comment>